<dbReference type="Pfam" id="PF00005">
    <property type="entry name" value="ABC_tran"/>
    <property type="match status" value="1"/>
</dbReference>
<keyword evidence="2" id="KW-0813">Transport</keyword>
<dbReference type="InterPro" id="IPR017871">
    <property type="entry name" value="ABC_transporter-like_CS"/>
</dbReference>
<gene>
    <name evidence="7" type="ORF">ENQ76_16615</name>
</gene>
<dbReference type="InterPro" id="IPR003439">
    <property type="entry name" value="ABC_transporter-like_ATP-bd"/>
</dbReference>
<accession>A0A7C2K398</accession>
<feature type="domain" description="ABC transporter" evidence="6">
    <location>
        <begin position="4"/>
        <end position="234"/>
    </location>
</feature>
<keyword evidence="4" id="KW-0547">Nucleotide-binding</keyword>
<dbReference type="InterPro" id="IPR027417">
    <property type="entry name" value="P-loop_NTPase"/>
</dbReference>
<evidence type="ECO:0000256" key="1">
    <source>
        <dbReference type="ARBA" id="ARBA00005417"/>
    </source>
</evidence>
<dbReference type="EMBL" id="DSOK01000456">
    <property type="protein sequence ID" value="HEN17083.1"/>
    <property type="molecule type" value="Genomic_DNA"/>
</dbReference>
<organism evidence="7">
    <name type="scientific">Schlesneria paludicola</name>
    <dbReference type="NCBI Taxonomy" id="360056"/>
    <lineage>
        <taxon>Bacteria</taxon>
        <taxon>Pseudomonadati</taxon>
        <taxon>Planctomycetota</taxon>
        <taxon>Planctomycetia</taxon>
        <taxon>Planctomycetales</taxon>
        <taxon>Planctomycetaceae</taxon>
        <taxon>Schlesneria</taxon>
    </lineage>
</organism>
<evidence type="ECO:0000256" key="3">
    <source>
        <dbReference type="ARBA" id="ARBA00022458"/>
    </source>
</evidence>
<keyword evidence="3" id="KW-0536">Nodulation</keyword>
<evidence type="ECO:0000256" key="5">
    <source>
        <dbReference type="ARBA" id="ARBA00022840"/>
    </source>
</evidence>
<dbReference type="SUPFAM" id="SSF52540">
    <property type="entry name" value="P-loop containing nucleoside triphosphate hydrolases"/>
    <property type="match status" value="1"/>
</dbReference>
<evidence type="ECO:0000259" key="6">
    <source>
        <dbReference type="PROSITE" id="PS50893"/>
    </source>
</evidence>
<dbReference type="AlphaFoldDB" id="A0A7C2K398"/>
<comment type="caution">
    <text evidence="7">The sequence shown here is derived from an EMBL/GenBank/DDBJ whole genome shotgun (WGS) entry which is preliminary data.</text>
</comment>
<dbReference type="PROSITE" id="PS50893">
    <property type="entry name" value="ABC_TRANSPORTER_2"/>
    <property type="match status" value="1"/>
</dbReference>
<dbReference type="GO" id="GO:0016887">
    <property type="term" value="F:ATP hydrolysis activity"/>
    <property type="evidence" value="ECO:0007669"/>
    <property type="project" value="InterPro"/>
</dbReference>
<evidence type="ECO:0000313" key="7">
    <source>
        <dbReference type="EMBL" id="HEN17083.1"/>
    </source>
</evidence>
<evidence type="ECO:0000256" key="2">
    <source>
        <dbReference type="ARBA" id="ARBA00022448"/>
    </source>
</evidence>
<dbReference type="PANTHER" id="PTHR42711:SF5">
    <property type="entry name" value="ABC TRANSPORTER ATP-BINDING PROTEIN NATA"/>
    <property type="match status" value="1"/>
</dbReference>
<dbReference type="PROSITE" id="PS00211">
    <property type="entry name" value="ABC_TRANSPORTER_1"/>
    <property type="match status" value="1"/>
</dbReference>
<dbReference type="SMART" id="SM00382">
    <property type="entry name" value="AAA"/>
    <property type="match status" value="1"/>
</dbReference>
<dbReference type="GO" id="GO:0005524">
    <property type="term" value="F:ATP binding"/>
    <property type="evidence" value="ECO:0007669"/>
    <property type="project" value="UniProtKB-KW"/>
</dbReference>
<sequence>MSLLEAIHLRKSYGSHLAVADVSFALNAGEVLGLLGPNGAGKSTTMMMIAGLLPPDSGQVLLDGEVFDTRLPVLRRELGVVPQDLAIYPELTAWENLRFFGRLYGLRGSDLQGRCRELLEQTGLLDAAQRPAREYSGGMKRRLNFAVALLHRPRVLILDEPTVGVDPQSRSHLLDCVRSVAAAGVGVIYASHYMEEVESLCKRVAIIDHGRMLAFDTIEHLLSGLSADLHLSVSGGGVNGQLTGLARVESGGDGRTTVVIPGDRPDRSEVLQTVLARLKDSGVIVERIETQQSNLERLFLQLTGRGLRD</sequence>
<comment type="similarity">
    <text evidence="1">Belongs to the ABC transporter superfamily.</text>
</comment>
<evidence type="ECO:0000256" key="4">
    <source>
        <dbReference type="ARBA" id="ARBA00022741"/>
    </source>
</evidence>
<reference evidence="7" key="1">
    <citation type="journal article" date="2020" name="mSystems">
        <title>Genome- and Community-Level Interaction Insights into Carbon Utilization and Element Cycling Functions of Hydrothermarchaeota in Hydrothermal Sediment.</title>
        <authorList>
            <person name="Zhou Z."/>
            <person name="Liu Y."/>
            <person name="Xu W."/>
            <person name="Pan J."/>
            <person name="Luo Z.H."/>
            <person name="Li M."/>
        </authorList>
    </citation>
    <scope>NUCLEOTIDE SEQUENCE [LARGE SCALE GENOMIC DNA]</scope>
    <source>
        <strain evidence="7">SpSt-339</strain>
    </source>
</reference>
<dbReference type="PANTHER" id="PTHR42711">
    <property type="entry name" value="ABC TRANSPORTER ATP-BINDING PROTEIN"/>
    <property type="match status" value="1"/>
</dbReference>
<dbReference type="InterPro" id="IPR050763">
    <property type="entry name" value="ABC_transporter_ATP-binding"/>
</dbReference>
<protein>
    <submittedName>
        <fullName evidence="7">ABC transporter ATP-binding protein</fullName>
    </submittedName>
</protein>
<name>A0A7C2K398_9PLAN</name>
<keyword evidence="5 7" id="KW-0067">ATP-binding</keyword>
<dbReference type="Gene3D" id="3.40.50.300">
    <property type="entry name" value="P-loop containing nucleotide triphosphate hydrolases"/>
    <property type="match status" value="1"/>
</dbReference>
<dbReference type="InterPro" id="IPR003593">
    <property type="entry name" value="AAA+_ATPase"/>
</dbReference>
<proteinExistence type="inferred from homology"/>